<dbReference type="OrthoDB" id="241925at2"/>
<accession>A0A517MTA0</accession>
<evidence type="ECO:0000313" key="2">
    <source>
        <dbReference type="Proteomes" id="UP000319852"/>
    </source>
</evidence>
<evidence type="ECO:0000313" key="1">
    <source>
        <dbReference type="EMBL" id="QDS98105.1"/>
    </source>
</evidence>
<dbReference type="InterPro" id="IPR029058">
    <property type="entry name" value="AB_hydrolase_fold"/>
</dbReference>
<reference evidence="1 2" key="1">
    <citation type="submission" date="2019-02" db="EMBL/GenBank/DDBJ databases">
        <title>Deep-cultivation of Planctomycetes and their phenomic and genomic characterization uncovers novel biology.</title>
        <authorList>
            <person name="Wiegand S."/>
            <person name="Jogler M."/>
            <person name="Boedeker C."/>
            <person name="Pinto D."/>
            <person name="Vollmers J."/>
            <person name="Rivas-Marin E."/>
            <person name="Kohn T."/>
            <person name="Peeters S.H."/>
            <person name="Heuer A."/>
            <person name="Rast P."/>
            <person name="Oberbeckmann S."/>
            <person name="Bunk B."/>
            <person name="Jeske O."/>
            <person name="Meyerdierks A."/>
            <person name="Storesund J.E."/>
            <person name="Kallscheuer N."/>
            <person name="Luecker S."/>
            <person name="Lage O.M."/>
            <person name="Pohl T."/>
            <person name="Merkel B.J."/>
            <person name="Hornburger P."/>
            <person name="Mueller R.-W."/>
            <person name="Bruemmer F."/>
            <person name="Labrenz M."/>
            <person name="Spormann A.M."/>
            <person name="Op den Camp H."/>
            <person name="Overmann J."/>
            <person name="Amann R."/>
            <person name="Jetten M.S.M."/>
            <person name="Mascher T."/>
            <person name="Medema M.H."/>
            <person name="Devos D.P."/>
            <person name="Kaster A.-K."/>
            <person name="Ovreas L."/>
            <person name="Rohde M."/>
            <person name="Galperin M.Y."/>
            <person name="Jogler C."/>
        </authorList>
    </citation>
    <scope>NUCLEOTIDE SEQUENCE [LARGE SCALE GENOMIC DNA]</scope>
    <source>
        <strain evidence="1 2">HG15A2</strain>
    </source>
</reference>
<dbReference type="KEGG" id="amob:HG15A2_13770"/>
<dbReference type="SUPFAM" id="SSF53474">
    <property type="entry name" value="alpha/beta-Hydrolases"/>
    <property type="match status" value="1"/>
</dbReference>
<proteinExistence type="predicted"/>
<dbReference type="EMBL" id="CP036263">
    <property type="protein sequence ID" value="QDS98105.1"/>
    <property type="molecule type" value="Genomic_DNA"/>
</dbReference>
<dbReference type="RefSeq" id="WP_145059028.1">
    <property type="nucleotide sequence ID" value="NZ_CP036263.1"/>
</dbReference>
<protein>
    <submittedName>
        <fullName evidence="1">Uncharacterized protein</fullName>
    </submittedName>
</protein>
<name>A0A517MTA0_9BACT</name>
<gene>
    <name evidence="1" type="ORF">HG15A2_13770</name>
</gene>
<sequence length="340" mass="37444">MKSPSPALRSRLFVAPLLLQFMLFVGVVCTHSLNSQKATAQDQIFLVSTRGIGTKCSSKAMQEGLRCEQLTRDTDGELRWHASHWNKITDDSTPTVIYVHGNRIPSGIDKPHGLQVYTTLCRSQATTPLRFIIWSWPSEQIRGQLKDYQVKAARTRPVGWQLAWAVDQLSAETPVGIVGYSYGARVATGTLHLLAGGSLNGLKLTQRRHPQRAPIPTVLIAAATNQSWLSPRGYHGRAGRMMDSLMLVNNRHDPAMKFYALGIGQRGARALGYEGIAARSLTKINGKFRSYDATKGVGRDHSLHKYLAAVPQIAMLKQQVASQQVVSNTASATYKQSPRS</sequence>
<dbReference type="AlphaFoldDB" id="A0A517MTA0"/>
<organism evidence="1 2">
    <name type="scientific">Adhaeretor mobilis</name>
    <dbReference type="NCBI Taxonomy" id="1930276"/>
    <lineage>
        <taxon>Bacteria</taxon>
        <taxon>Pseudomonadati</taxon>
        <taxon>Planctomycetota</taxon>
        <taxon>Planctomycetia</taxon>
        <taxon>Pirellulales</taxon>
        <taxon>Lacipirellulaceae</taxon>
        <taxon>Adhaeretor</taxon>
    </lineage>
</organism>
<dbReference type="Proteomes" id="UP000319852">
    <property type="component" value="Chromosome"/>
</dbReference>
<keyword evidence="2" id="KW-1185">Reference proteome</keyword>
<dbReference type="Gene3D" id="3.40.50.1820">
    <property type="entry name" value="alpha/beta hydrolase"/>
    <property type="match status" value="1"/>
</dbReference>